<dbReference type="PROSITE" id="PS51832">
    <property type="entry name" value="HD_GYP"/>
    <property type="match status" value="1"/>
</dbReference>
<dbReference type="PANTHER" id="PTHR43155:SF2">
    <property type="entry name" value="CYCLIC DI-GMP PHOSPHODIESTERASE PA4108"/>
    <property type="match status" value="1"/>
</dbReference>
<dbReference type="Pfam" id="PF13487">
    <property type="entry name" value="HD_5"/>
    <property type="match status" value="1"/>
</dbReference>
<evidence type="ECO:0000259" key="1">
    <source>
        <dbReference type="PROSITE" id="PS51832"/>
    </source>
</evidence>
<protein>
    <recommendedName>
        <fullName evidence="1">HD-GYP domain-containing protein</fullName>
    </recommendedName>
</protein>
<dbReference type="Proteomes" id="UP000051063">
    <property type="component" value="Unassembled WGS sequence"/>
</dbReference>
<sequence length="354" mass="40160">MSLAPVDNSLVGRMLAVDLYTDNGILLLPQDTIITSAHVQLLQKQRIWEVEVQQLLSEGTGEQITTQLLELDADEETIAAYVQALDKTRSLFDQVSQNGTPHLEQFSDIFCEVAEQSMKQLGLFRSLYVLEGADSYTYRHSLNVGILCSLIARLMKWSEDRITFMGTAGFLHDLGKMKVPKEILLKPGKLTEEEFTQVQKHTIYGYEMIKEMVGGSELLALCALLHHERLDGTGYPERRNGNDIPIECQVLAIADMFDAICSDRVYKERTSPFEAAQLLWKEACNGKLNIEIVSQFVRYIALLYVGARARLSNGEEVEVILIHQDEPMRPLVRRSGEFVDLRYERKLTIEKMIG</sequence>
<feature type="domain" description="HD-GYP" evidence="1">
    <location>
        <begin position="115"/>
        <end position="312"/>
    </location>
</feature>
<proteinExistence type="predicted"/>
<dbReference type="PANTHER" id="PTHR43155">
    <property type="entry name" value="CYCLIC DI-GMP PHOSPHODIESTERASE PA4108-RELATED"/>
    <property type="match status" value="1"/>
</dbReference>
<keyword evidence="3" id="KW-1185">Reference proteome</keyword>
<accession>A0ABR5NBG5</accession>
<dbReference type="InterPro" id="IPR037522">
    <property type="entry name" value="HD_GYP_dom"/>
</dbReference>
<evidence type="ECO:0000313" key="2">
    <source>
        <dbReference type="EMBL" id="KQL48878.1"/>
    </source>
</evidence>
<evidence type="ECO:0000313" key="3">
    <source>
        <dbReference type="Proteomes" id="UP000051063"/>
    </source>
</evidence>
<comment type="caution">
    <text evidence="2">The sequence shown here is derived from an EMBL/GenBank/DDBJ whole genome shotgun (WGS) entry which is preliminary data.</text>
</comment>
<dbReference type="InterPro" id="IPR003607">
    <property type="entry name" value="HD/PDEase_dom"/>
</dbReference>
<dbReference type="Gene3D" id="1.10.3210.10">
    <property type="entry name" value="Hypothetical protein af1432"/>
    <property type="match status" value="1"/>
</dbReference>
<dbReference type="SUPFAM" id="SSF109604">
    <property type="entry name" value="HD-domain/PDEase-like"/>
    <property type="match status" value="1"/>
</dbReference>
<dbReference type="CDD" id="cd00077">
    <property type="entry name" value="HDc"/>
    <property type="match status" value="1"/>
</dbReference>
<organism evidence="2 3">
    <name type="scientific">Brevibacillus choshinensis</name>
    <dbReference type="NCBI Taxonomy" id="54911"/>
    <lineage>
        <taxon>Bacteria</taxon>
        <taxon>Bacillati</taxon>
        <taxon>Bacillota</taxon>
        <taxon>Bacilli</taxon>
        <taxon>Bacillales</taxon>
        <taxon>Paenibacillaceae</taxon>
        <taxon>Brevibacillus</taxon>
    </lineage>
</organism>
<reference evidence="2 3" key="1">
    <citation type="submission" date="2015-09" db="EMBL/GenBank/DDBJ databases">
        <title>Genome sequencing project for genomic taxonomy and phylogenomics of Bacillus-like bacteria.</title>
        <authorList>
            <person name="Liu B."/>
            <person name="Wang J."/>
            <person name="Zhu Y."/>
            <person name="Liu G."/>
            <person name="Chen Q."/>
            <person name="Chen Z."/>
            <person name="Lan J."/>
            <person name="Che J."/>
            <person name="Ge C."/>
            <person name="Shi H."/>
            <person name="Pan Z."/>
            <person name="Liu X."/>
        </authorList>
    </citation>
    <scope>NUCLEOTIDE SEQUENCE [LARGE SCALE GENOMIC DNA]</scope>
    <source>
        <strain evidence="2 3">DSM 8552</strain>
    </source>
</reference>
<dbReference type="EMBL" id="LJJB01000007">
    <property type="protein sequence ID" value="KQL48878.1"/>
    <property type="molecule type" value="Genomic_DNA"/>
</dbReference>
<dbReference type="RefSeq" id="WP_055743174.1">
    <property type="nucleotide sequence ID" value="NZ_LJJB01000007.1"/>
</dbReference>
<dbReference type="SMART" id="SM00471">
    <property type="entry name" value="HDc"/>
    <property type="match status" value="1"/>
</dbReference>
<gene>
    <name evidence="2" type="ORF">AN963_03535</name>
</gene>
<name>A0ABR5NBG5_BRECH</name>